<evidence type="ECO:0000256" key="5">
    <source>
        <dbReference type="ARBA" id="ARBA00023125"/>
    </source>
</evidence>
<feature type="compositionally biased region" description="Basic and acidic residues" evidence="9">
    <location>
        <begin position="395"/>
        <end position="407"/>
    </location>
</feature>
<dbReference type="GO" id="GO:0043565">
    <property type="term" value="F:sequence-specific DNA binding"/>
    <property type="evidence" value="ECO:0007669"/>
    <property type="project" value="InterPro"/>
</dbReference>
<dbReference type="PRINTS" id="PR01590">
    <property type="entry name" value="HTHFIS"/>
</dbReference>
<dbReference type="PROSITE" id="PS50110">
    <property type="entry name" value="RESPONSE_REGULATORY"/>
    <property type="match status" value="1"/>
</dbReference>
<feature type="modified residue" description="4-aspartylphosphate" evidence="8">
    <location>
        <position position="54"/>
    </location>
</feature>
<dbReference type="InterPro" id="IPR058031">
    <property type="entry name" value="AAA_lid_NorR"/>
</dbReference>
<evidence type="ECO:0000256" key="1">
    <source>
        <dbReference type="ARBA" id="ARBA00018672"/>
    </source>
</evidence>
<dbReference type="PROSITE" id="PS00676">
    <property type="entry name" value="SIGMA54_INTERACT_2"/>
    <property type="match status" value="1"/>
</dbReference>
<keyword evidence="6" id="KW-0804">Transcription</keyword>
<dbReference type="Gene3D" id="1.10.8.60">
    <property type="match status" value="1"/>
</dbReference>
<evidence type="ECO:0000259" key="11">
    <source>
        <dbReference type="PROSITE" id="PS50110"/>
    </source>
</evidence>
<feature type="domain" description="Response regulatory" evidence="11">
    <location>
        <begin position="5"/>
        <end position="119"/>
    </location>
</feature>
<dbReference type="FunFam" id="3.40.50.300:FF:000006">
    <property type="entry name" value="DNA-binding transcriptional regulator NtrC"/>
    <property type="match status" value="1"/>
</dbReference>
<feature type="region of interest" description="Disordered" evidence="9">
    <location>
        <begin position="393"/>
        <end position="418"/>
    </location>
</feature>
<dbReference type="PANTHER" id="PTHR32071">
    <property type="entry name" value="TRANSCRIPTIONAL REGULATORY PROTEIN"/>
    <property type="match status" value="1"/>
</dbReference>
<dbReference type="InterPro" id="IPR009057">
    <property type="entry name" value="Homeodomain-like_sf"/>
</dbReference>
<name>A5D4G1_PELTS</name>
<dbReference type="Proteomes" id="UP000006556">
    <property type="component" value="Chromosome"/>
</dbReference>
<comment type="function">
    <text evidence="7">May play the central regulatory role in sporulation. It may be an element of the effector pathway responsible for the activation of sporulation genes in response to nutritional stress. Spo0A may act in concert with spo0H (a sigma factor) to control the expression of some genes that are critical to the sporulation process.</text>
</comment>
<dbReference type="SUPFAM" id="SSF52172">
    <property type="entry name" value="CheY-like"/>
    <property type="match status" value="1"/>
</dbReference>
<dbReference type="Pfam" id="PF00158">
    <property type="entry name" value="Sigma54_activat"/>
    <property type="match status" value="1"/>
</dbReference>
<evidence type="ECO:0000256" key="9">
    <source>
        <dbReference type="SAM" id="MobiDB-lite"/>
    </source>
</evidence>
<evidence type="ECO:0000256" key="8">
    <source>
        <dbReference type="PROSITE-ProRule" id="PRU00169"/>
    </source>
</evidence>
<dbReference type="GO" id="GO:0006355">
    <property type="term" value="P:regulation of DNA-templated transcription"/>
    <property type="evidence" value="ECO:0007669"/>
    <property type="project" value="InterPro"/>
</dbReference>
<dbReference type="PANTHER" id="PTHR32071:SF119">
    <property type="entry name" value="SIGMA L-DEPENDENT TRANSCRIPTIONAL REGULATOR YPLP-RELATED"/>
    <property type="match status" value="1"/>
</dbReference>
<dbReference type="SMART" id="SM00382">
    <property type="entry name" value="AAA"/>
    <property type="match status" value="1"/>
</dbReference>
<evidence type="ECO:0000313" key="13">
    <source>
        <dbReference type="Proteomes" id="UP000006556"/>
    </source>
</evidence>
<keyword evidence="5" id="KW-0238">DNA-binding</keyword>
<dbReference type="AlphaFoldDB" id="A5D4G1"/>
<dbReference type="SUPFAM" id="SSF46689">
    <property type="entry name" value="Homeodomain-like"/>
    <property type="match status" value="1"/>
</dbReference>
<dbReference type="InterPro" id="IPR002078">
    <property type="entry name" value="Sigma_54_int"/>
</dbReference>
<evidence type="ECO:0000256" key="7">
    <source>
        <dbReference type="ARBA" id="ARBA00024867"/>
    </source>
</evidence>
<dbReference type="GO" id="GO:0000160">
    <property type="term" value="P:phosphorelay signal transduction system"/>
    <property type="evidence" value="ECO:0007669"/>
    <property type="project" value="InterPro"/>
</dbReference>
<dbReference type="Gene3D" id="3.40.50.300">
    <property type="entry name" value="P-loop containing nucleotide triphosphate hydrolases"/>
    <property type="match status" value="1"/>
</dbReference>
<evidence type="ECO:0000256" key="2">
    <source>
        <dbReference type="ARBA" id="ARBA00022741"/>
    </source>
</evidence>
<dbReference type="SUPFAM" id="SSF52540">
    <property type="entry name" value="P-loop containing nucleoside triphosphate hydrolases"/>
    <property type="match status" value="1"/>
</dbReference>
<accession>A5D4G1</accession>
<dbReference type="InterPro" id="IPR002197">
    <property type="entry name" value="HTH_Fis"/>
</dbReference>
<keyword evidence="3" id="KW-0067">ATP-binding</keyword>
<dbReference type="Pfam" id="PF00072">
    <property type="entry name" value="Response_reg"/>
    <property type="match status" value="1"/>
</dbReference>
<dbReference type="InterPro" id="IPR003593">
    <property type="entry name" value="AAA+_ATPase"/>
</dbReference>
<evidence type="ECO:0000256" key="3">
    <source>
        <dbReference type="ARBA" id="ARBA00022840"/>
    </source>
</evidence>
<organism evidence="12 13">
    <name type="scientific">Pelotomaculum thermopropionicum (strain DSM 13744 / JCM 10971 / SI)</name>
    <dbReference type="NCBI Taxonomy" id="370438"/>
    <lineage>
        <taxon>Bacteria</taxon>
        <taxon>Bacillati</taxon>
        <taxon>Bacillota</taxon>
        <taxon>Clostridia</taxon>
        <taxon>Eubacteriales</taxon>
        <taxon>Desulfotomaculaceae</taxon>
        <taxon>Pelotomaculum</taxon>
    </lineage>
</organism>
<dbReference type="Pfam" id="PF25601">
    <property type="entry name" value="AAA_lid_14"/>
    <property type="match status" value="1"/>
</dbReference>
<dbReference type="InterPro" id="IPR025662">
    <property type="entry name" value="Sigma_54_int_dom_ATP-bd_1"/>
</dbReference>
<dbReference type="HOGENOM" id="CLU_000445_0_6_9"/>
<reference evidence="13" key="1">
    <citation type="journal article" date="2008" name="Genome Res.">
        <title>The genome of Pelotomaculum thermopropionicum reveals niche-associated evolution in anaerobic microbiota.</title>
        <authorList>
            <person name="Kosaka T."/>
            <person name="Kato S."/>
            <person name="Shimoyama T."/>
            <person name="Ishii S."/>
            <person name="Abe T."/>
            <person name="Watanabe K."/>
        </authorList>
    </citation>
    <scope>NUCLEOTIDE SEQUENCE [LARGE SCALE GENOMIC DNA]</scope>
    <source>
        <strain evidence="13">DSM 13744 / JCM 10971 / SI</strain>
    </source>
</reference>
<keyword evidence="4" id="KW-0805">Transcription regulation</keyword>
<dbReference type="InterPro" id="IPR011006">
    <property type="entry name" value="CheY-like_superfamily"/>
</dbReference>
<dbReference type="InterPro" id="IPR025944">
    <property type="entry name" value="Sigma_54_int_dom_CS"/>
</dbReference>
<dbReference type="Gene3D" id="3.40.50.2300">
    <property type="match status" value="1"/>
</dbReference>
<dbReference type="STRING" id="370438.PTH_0678"/>
<evidence type="ECO:0000313" key="12">
    <source>
        <dbReference type="EMBL" id="BAF58859.1"/>
    </source>
</evidence>
<dbReference type="KEGG" id="pth:PTH_0678"/>
<keyword evidence="2" id="KW-0547">Nucleotide-binding</keyword>
<keyword evidence="8" id="KW-0597">Phosphoprotein</keyword>
<feature type="domain" description="Sigma-54 factor interaction" evidence="10">
    <location>
        <begin position="146"/>
        <end position="370"/>
    </location>
</feature>
<protein>
    <recommendedName>
        <fullName evidence="1">Stage 0 sporulation protein A homolog</fullName>
    </recommendedName>
</protein>
<evidence type="ECO:0000259" key="10">
    <source>
        <dbReference type="PROSITE" id="PS50045"/>
    </source>
</evidence>
<dbReference type="PROSITE" id="PS50045">
    <property type="entry name" value="SIGMA54_INTERACT_4"/>
    <property type="match status" value="1"/>
</dbReference>
<dbReference type="PROSITE" id="PS00688">
    <property type="entry name" value="SIGMA54_INTERACT_3"/>
    <property type="match status" value="1"/>
</dbReference>
<dbReference type="InterPro" id="IPR001789">
    <property type="entry name" value="Sig_transdc_resp-reg_receiver"/>
</dbReference>
<dbReference type="EMBL" id="AP009389">
    <property type="protein sequence ID" value="BAF58859.1"/>
    <property type="molecule type" value="Genomic_DNA"/>
</dbReference>
<dbReference type="eggNOG" id="COG2204">
    <property type="taxonomic scope" value="Bacteria"/>
</dbReference>
<dbReference type="Gene3D" id="1.10.10.60">
    <property type="entry name" value="Homeodomain-like"/>
    <property type="match status" value="1"/>
</dbReference>
<keyword evidence="13" id="KW-1185">Reference proteome</keyword>
<sequence>MSGVNVLIVDDEEDIGTLVSRLLKKKGYEVKIALNGMEAEGFIRETPVDVALVDLNLPDTDGFTLLRKIKKVNPRCEVILMTGNGTPGTAEKAVRSGAFNYLGKPFRDISEVETMVERAASYGKKFLQSQPSGAEWAPIAERLGFQVGRSAVMCSLVDIAYKIAKKDINVLIQGETGTGKEMLAKFIHAASNRSHEIFIPVNCGALPKDLVETELFGHEKGAFTGAVSMRRGLFEMASGGTLFLDEIGEVSPAIQVKLLRVLETGEFLRVGGEKYVKTDVRLIAATNVDLRLALQNKTFREDLFYRLEGVRLEIPPLRERREDIPLLAEYFVRKANPGLLISSRAVELLCNYSWPGNVRELSNIIRQAVALCDGNIILPEHLSAKIAARNSVQVKTRDTNDHSETGKKGAYGSGSREGSAGAGFYEKSLPTLLERYFAAAALEGASSEELMDILERVRRLEKRVLHVMREKGLNSAMPPSLAEAEVRAITEALDYHQGIIVNAARSLGIGRNTLSRKIKQYGIKIEKRKYGCSAGPLCFKKHKYP</sequence>
<dbReference type="GO" id="GO:0005524">
    <property type="term" value="F:ATP binding"/>
    <property type="evidence" value="ECO:0007669"/>
    <property type="project" value="UniProtKB-KW"/>
</dbReference>
<dbReference type="SMART" id="SM00448">
    <property type="entry name" value="REC"/>
    <property type="match status" value="1"/>
</dbReference>
<evidence type="ECO:0000256" key="6">
    <source>
        <dbReference type="ARBA" id="ARBA00023163"/>
    </source>
</evidence>
<dbReference type="Pfam" id="PF02954">
    <property type="entry name" value="HTH_8"/>
    <property type="match status" value="1"/>
</dbReference>
<dbReference type="InterPro" id="IPR027417">
    <property type="entry name" value="P-loop_NTPase"/>
</dbReference>
<proteinExistence type="predicted"/>
<dbReference type="PROSITE" id="PS00675">
    <property type="entry name" value="SIGMA54_INTERACT_1"/>
    <property type="match status" value="1"/>
</dbReference>
<evidence type="ECO:0000256" key="4">
    <source>
        <dbReference type="ARBA" id="ARBA00023015"/>
    </source>
</evidence>
<dbReference type="InterPro" id="IPR025943">
    <property type="entry name" value="Sigma_54_int_dom_ATP-bd_2"/>
</dbReference>
<gene>
    <name evidence="12" type="primary">AtoC</name>
    <name evidence="12" type="ordered locus">PTH_0678</name>
</gene>
<dbReference type="CDD" id="cd00009">
    <property type="entry name" value="AAA"/>
    <property type="match status" value="1"/>
</dbReference>